<dbReference type="EMBL" id="JABACI010000002">
    <property type="protein sequence ID" value="NLP83847.1"/>
    <property type="molecule type" value="Genomic_DNA"/>
</dbReference>
<dbReference type="Proteomes" id="UP001429745">
    <property type="component" value="Unassembled WGS sequence"/>
</dbReference>
<gene>
    <name evidence="2" type="ORF">HF576_08310</name>
</gene>
<evidence type="ECO:0000256" key="1">
    <source>
        <dbReference type="SAM" id="Phobius"/>
    </source>
</evidence>
<sequence>MPSASCSHCRAARVARPRIGSVSRRGWLWIAFVVVHVIVAVLGFVLPNIPMGDVYLVYEPWARDAIEGRGIAGISYEWIYPQLAIVPMVLALGLEWIAGYEIAWALVVTLADALAFAMLVGRGRSNGRTIAAGFWLVFMLLLGPVGMYRLDGVTVPLALAGCLWLAGRPLVASILLAVATWMKVWPAALLAAAVIALRRRLVVVGGALIVTAMTAVAVVAGGGGAHLLGFVAGQTGRGLQLEAPVSAIYLWQAVAGVPGAFVYYDRDILTFQVTGFAVDAVIAAMTPVLAVAVLGVAALGVFLAWRGARFATLFPPLALSLVLAFIVFNKVGSPQFLTWLIAPVAIGLVLDRRRWLLPAAVALVAALLTQLVYPVFYDRIIVADAFGATILTLRNLVMLALFAWAAVRLARVPRGTRLRPSARRTQHPIIP</sequence>
<accession>A0ABX1KA15</accession>
<feature type="transmembrane region" description="Helical" evidence="1">
    <location>
        <begin position="354"/>
        <end position="373"/>
    </location>
</feature>
<organism evidence="2 3">
    <name type="scientific">Microbacterium salsuginis</name>
    <dbReference type="NCBI Taxonomy" id="2722803"/>
    <lineage>
        <taxon>Bacteria</taxon>
        <taxon>Bacillati</taxon>
        <taxon>Actinomycetota</taxon>
        <taxon>Actinomycetes</taxon>
        <taxon>Micrococcales</taxon>
        <taxon>Microbacteriaceae</taxon>
        <taxon>Microbacterium</taxon>
    </lineage>
</organism>
<keyword evidence="3" id="KW-1185">Reference proteome</keyword>
<name>A0ABX1KA15_9MICO</name>
<keyword evidence="1" id="KW-0812">Transmembrane</keyword>
<reference evidence="2 3" key="1">
    <citation type="submission" date="2020-04" db="EMBL/GenBank/DDBJ databases">
        <title>CFH 90308 Microbacterium sp.</title>
        <authorList>
            <person name="Nie G."/>
            <person name="Ming H."/>
            <person name="Xia T."/>
        </authorList>
    </citation>
    <scope>NUCLEOTIDE SEQUENCE [LARGE SCALE GENOMIC DNA]</scope>
    <source>
        <strain evidence="2 3">CFH 90308</strain>
    </source>
</reference>
<feature type="transmembrane region" description="Helical" evidence="1">
    <location>
        <begin position="276"/>
        <end position="305"/>
    </location>
</feature>
<keyword evidence="1" id="KW-0472">Membrane</keyword>
<feature type="transmembrane region" description="Helical" evidence="1">
    <location>
        <begin position="26"/>
        <end position="46"/>
    </location>
</feature>
<protein>
    <submittedName>
        <fullName evidence="2">DUF2029 domain-containing protein</fullName>
    </submittedName>
</protein>
<feature type="transmembrane region" description="Helical" evidence="1">
    <location>
        <begin position="102"/>
        <end position="120"/>
    </location>
</feature>
<feature type="transmembrane region" description="Helical" evidence="1">
    <location>
        <begin position="132"/>
        <end position="150"/>
    </location>
</feature>
<evidence type="ECO:0000313" key="2">
    <source>
        <dbReference type="EMBL" id="NLP83847.1"/>
    </source>
</evidence>
<feature type="transmembrane region" description="Helical" evidence="1">
    <location>
        <begin position="170"/>
        <end position="194"/>
    </location>
</feature>
<feature type="transmembrane region" description="Helical" evidence="1">
    <location>
        <begin position="317"/>
        <end position="342"/>
    </location>
</feature>
<feature type="transmembrane region" description="Helical" evidence="1">
    <location>
        <begin position="385"/>
        <end position="407"/>
    </location>
</feature>
<keyword evidence="1" id="KW-1133">Transmembrane helix</keyword>
<proteinExistence type="predicted"/>
<comment type="caution">
    <text evidence="2">The sequence shown here is derived from an EMBL/GenBank/DDBJ whole genome shotgun (WGS) entry which is preliminary data.</text>
</comment>
<feature type="transmembrane region" description="Helical" evidence="1">
    <location>
        <begin position="201"/>
        <end position="228"/>
    </location>
</feature>
<evidence type="ECO:0000313" key="3">
    <source>
        <dbReference type="Proteomes" id="UP001429745"/>
    </source>
</evidence>